<sequence length="211" mass="24193">MKKKSFIIILIIFSLVSLCGCQISSNDVALEDEITAPLLNEENYVFNYDAIGGGTEVEIRTPYDMIYYGIPTYLRNIVGDDKVDEWLAQFESVTNPKGRDKWEVTIVNAVKELNVSKEAFKEANVSTYSKEQIEAIYSGDRKLINRSFVNEYALLINDKIYTSSWLAAHTVEDYKKEGITEDILNEYLNKIKDTPLIEDYKNIMNVLESKE</sequence>
<accession>A0A1G5FDS3</accession>
<dbReference type="AlphaFoldDB" id="A0A1G5FDS3"/>
<evidence type="ECO:0000313" key="3">
    <source>
        <dbReference type="Proteomes" id="UP000198636"/>
    </source>
</evidence>
<dbReference type="RefSeq" id="WP_091541555.1">
    <property type="nucleotide sequence ID" value="NZ_FMUS01000007.1"/>
</dbReference>
<keyword evidence="1" id="KW-0732">Signal</keyword>
<dbReference type="EMBL" id="FMUS01000007">
    <property type="protein sequence ID" value="SCY37415.1"/>
    <property type="molecule type" value="Genomic_DNA"/>
</dbReference>
<evidence type="ECO:0000313" key="2">
    <source>
        <dbReference type="EMBL" id="SCY37415.1"/>
    </source>
</evidence>
<evidence type="ECO:0000256" key="1">
    <source>
        <dbReference type="SAM" id="SignalP"/>
    </source>
</evidence>
<proteinExistence type="predicted"/>
<dbReference type="STRING" id="1120976.SAMN03080606_01386"/>
<name>A0A1G5FDS3_9FIRM</name>
<feature type="signal peptide" evidence="1">
    <location>
        <begin position="1"/>
        <end position="19"/>
    </location>
</feature>
<dbReference type="Proteomes" id="UP000198636">
    <property type="component" value="Unassembled WGS sequence"/>
</dbReference>
<feature type="chain" id="PRO_5039002618" evidence="1">
    <location>
        <begin position="20"/>
        <end position="211"/>
    </location>
</feature>
<reference evidence="2 3" key="1">
    <citation type="submission" date="2016-10" db="EMBL/GenBank/DDBJ databases">
        <authorList>
            <person name="de Groot N.N."/>
        </authorList>
    </citation>
    <scope>NUCLEOTIDE SEQUENCE [LARGE SCALE GENOMIC DNA]</scope>
    <source>
        <strain evidence="2 3">DSM 18978</strain>
    </source>
</reference>
<dbReference type="OrthoDB" id="2089940at2"/>
<protein>
    <submittedName>
        <fullName evidence="2">Uncharacterized protein</fullName>
    </submittedName>
</protein>
<gene>
    <name evidence="2" type="ORF">SAMN03080606_01386</name>
</gene>
<organism evidence="2 3">
    <name type="scientific">Alkaliphilus peptidifermentans DSM 18978</name>
    <dbReference type="NCBI Taxonomy" id="1120976"/>
    <lineage>
        <taxon>Bacteria</taxon>
        <taxon>Bacillati</taxon>
        <taxon>Bacillota</taxon>
        <taxon>Clostridia</taxon>
        <taxon>Peptostreptococcales</taxon>
        <taxon>Natronincolaceae</taxon>
        <taxon>Alkaliphilus</taxon>
    </lineage>
</organism>
<keyword evidence="3" id="KW-1185">Reference proteome</keyword>